<evidence type="ECO:0000256" key="1">
    <source>
        <dbReference type="HAMAP-Rule" id="MF_02096"/>
    </source>
</evidence>
<keyword evidence="1" id="KW-0227">DNA damage</keyword>
<name>A0A8T3VSK1_METOL</name>
<dbReference type="PANTHER" id="PTHR38136">
    <property type="entry name" value="DNA REPAIR PROTEIN"/>
    <property type="match status" value="1"/>
</dbReference>
<evidence type="ECO:0000313" key="5">
    <source>
        <dbReference type="Proteomes" id="UP000732619"/>
    </source>
</evidence>
<protein>
    <recommendedName>
        <fullName evidence="1">DNA repair protein</fullName>
    </recommendedName>
</protein>
<dbReference type="Proteomes" id="UP000732619">
    <property type="component" value="Unassembled WGS sequence"/>
</dbReference>
<feature type="domain" description="Archaeal Nre C-terminal" evidence="3">
    <location>
        <begin position="280"/>
        <end position="389"/>
    </location>
</feature>
<dbReference type="EMBL" id="SUTG01000012">
    <property type="protein sequence ID" value="MBE6512261.1"/>
    <property type="molecule type" value="Genomic_DNA"/>
</dbReference>
<evidence type="ECO:0000259" key="2">
    <source>
        <dbReference type="Pfam" id="PF04894"/>
    </source>
</evidence>
<dbReference type="PANTHER" id="PTHR38136:SF2">
    <property type="entry name" value="DNA REPAIR PROTEIN"/>
    <property type="match status" value="1"/>
</dbReference>
<sequence length="398" mass="45441">MRTSKTTKNAYLAKLTENIQMRSVDVGKDLDGSTPPSVFIGRWSYPKVYAGPMMVPQLGDTYIMDSPEQWIGENKTQEDIIGYRLNLVRGKQLIDIKDLENPFVEKLQDISLASKSIDSEATFGSRPSGAMFSEESTPHGPSALIEKFDIDAVKWDKQLEKSFYDTDLKAREAVMNLHNKDVPFSAMQKAFSVGAFGLKKNRKLVPTRWSITACDSTIADNLLKEVRHYDIMDSYRVYEFSSLKNYYAIILTPTEWQYEWFEAFIKILGKEEIIFSDYETNTDKTEYSCVGGCYYTAKMAVLDKLAKLKLQSGVIILREAYSGYVPLGVFNVRENIKYAMDGDYKEFESLKEALVYCGTKLQIPISKYVKQSNLLNELLHSKQTTLDSFFKKSPDLQQ</sequence>
<dbReference type="InterPro" id="IPR033167">
    <property type="entry name" value="Nre"/>
</dbReference>
<comment type="caution">
    <text evidence="4">The sequence shown here is derived from an EMBL/GenBank/DDBJ whole genome shotgun (WGS) entry which is preliminary data.</text>
</comment>
<keyword evidence="1" id="KW-0234">DNA repair</keyword>
<accession>A0A8T3VSK1</accession>
<reference evidence="4" key="1">
    <citation type="submission" date="2019-04" db="EMBL/GenBank/DDBJ databases">
        <title>Evolution of Biomass-Degrading Anaerobic Consortia Revealed by Metagenomics.</title>
        <authorList>
            <person name="Peng X."/>
        </authorList>
    </citation>
    <scope>NUCLEOTIDE SEQUENCE</scope>
    <source>
        <strain evidence="4">SIG14</strain>
    </source>
</reference>
<evidence type="ECO:0000313" key="4">
    <source>
        <dbReference type="EMBL" id="MBE6512261.1"/>
    </source>
</evidence>
<comment type="caution">
    <text evidence="1">Lacks conserved residue(s) required for the propagation of feature annotation.</text>
</comment>
<dbReference type="GO" id="GO:0006281">
    <property type="term" value="P:DNA repair"/>
    <property type="evidence" value="ECO:0007669"/>
    <property type="project" value="UniProtKB-UniRule"/>
</dbReference>
<evidence type="ECO:0000259" key="3">
    <source>
        <dbReference type="Pfam" id="PF04895"/>
    </source>
</evidence>
<organism evidence="4 5">
    <name type="scientific">Methanobrevibacter olleyae</name>
    <dbReference type="NCBI Taxonomy" id="294671"/>
    <lineage>
        <taxon>Archaea</taxon>
        <taxon>Methanobacteriati</taxon>
        <taxon>Methanobacteriota</taxon>
        <taxon>Methanomada group</taxon>
        <taxon>Methanobacteria</taxon>
        <taxon>Methanobacteriales</taxon>
        <taxon>Methanobacteriaceae</taxon>
        <taxon>Methanobrevibacter</taxon>
    </lineage>
</organism>
<dbReference type="InterPro" id="IPR006978">
    <property type="entry name" value="Nre_N"/>
</dbReference>
<proteinExistence type="inferred from homology"/>
<gene>
    <name evidence="4" type="ORF">E7Z75_03780</name>
</gene>
<comment type="function">
    <text evidence="1">Involved in DNA damage repair.</text>
</comment>
<dbReference type="Pfam" id="PF04895">
    <property type="entry name" value="Nre_C"/>
    <property type="match status" value="1"/>
</dbReference>
<feature type="domain" description="Archaeal Nre N-terminal" evidence="2">
    <location>
        <begin position="13"/>
        <end position="266"/>
    </location>
</feature>
<dbReference type="AlphaFoldDB" id="A0A8T3VSK1"/>
<dbReference type="InterPro" id="IPR006979">
    <property type="entry name" value="Nre_C"/>
</dbReference>
<comment type="similarity">
    <text evidence="1">Belongs to the Nre family.</text>
</comment>
<dbReference type="Pfam" id="PF04894">
    <property type="entry name" value="Nre_N"/>
    <property type="match status" value="1"/>
</dbReference>
<dbReference type="HAMAP" id="MF_02096">
    <property type="entry name" value="Nre"/>
    <property type="match status" value="1"/>
</dbReference>